<sequence length="457" mass="51565">MPPKRKLAANGYKLAEPLEQGTILKDLSKQCWKLGPSIGKGGFGEIYSAQKDGTDDKTYPYVVKIEPHSNGPLFVEINFYIRHCKAHDLELFMKKKGLKTFGMPIYHGSGSHESSTGRKYRFLVMNKFNSDLQTRLLESNGQFPVDTVFKVALQLLDVLEYIHSCSYVHADIKAANVLIDKSNKQCYLVDFGLATKYTMDSQFKPNPKKAHDGTIEFLSRDAHQGVSTRRGDLEILAYNLVHWLGGTLPWTNLISDPNMVQKSKEENMETPSKMIKACFGDNKSSPKAINAYFRYLQTLEFNTAPDYKTIGNILLSGLKESGGTIGTVLTFSRNKTKTSSSRKNQSTPKRLQSKRSKPETTLSTPVYDDDDDDDDEDDEENVTADLPKSIKKKHKMPDTKLNQGTKTDLAGRKTVKKRLSKSVDDITKLDPPKGFTAAMKEIWLKKQQKDTKRKRKT</sequence>
<protein>
    <recommendedName>
        <fullName evidence="1">non-specific serine/threonine protein kinase</fullName>
        <ecNumber evidence="1">2.7.11.1</ecNumber>
    </recommendedName>
</protein>
<keyword evidence="5" id="KW-0808">Transferase</keyword>
<dbReference type="Pfam" id="PF00069">
    <property type="entry name" value="Pkinase"/>
    <property type="match status" value="1"/>
</dbReference>
<dbReference type="EMBL" id="JBDJPC010000007">
    <property type="protein sequence ID" value="KAL1494923.1"/>
    <property type="molecule type" value="Genomic_DNA"/>
</dbReference>
<reference evidence="8 9" key="1">
    <citation type="submission" date="2024-05" db="EMBL/GenBank/DDBJ databases">
        <title>Genetic variation in Jamaican populations of the coffee berry borer (Hypothenemus hampei).</title>
        <authorList>
            <person name="Errbii M."/>
            <person name="Myrie A."/>
        </authorList>
    </citation>
    <scope>NUCLEOTIDE SEQUENCE [LARGE SCALE GENOMIC DNA]</scope>
    <source>
        <strain evidence="8">JA-Hopewell-2020-01-JO</strain>
        <tissue evidence="8">Whole body</tissue>
    </source>
</reference>
<organism evidence="8 9">
    <name type="scientific">Hypothenemus hampei</name>
    <name type="common">Coffee berry borer</name>
    <dbReference type="NCBI Taxonomy" id="57062"/>
    <lineage>
        <taxon>Eukaryota</taxon>
        <taxon>Metazoa</taxon>
        <taxon>Ecdysozoa</taxon>
        <taxon>Arthropoda</taxon>
        <taxon>Hexapoda</taxon>
        <taxon>Insecta</taxon>
        <taxon>Pterygota</taxon>
        <taxon>Neoptera</taxon>
        <taxon>Endopterygota</taxon>
        <taxon>Coleoptera</taxon>
        <taxon>Polyphaga</taxon>
        <taxon>Cucujiformia</taxon>
        <taxon>Curculionidae</taxon>
        <taxon>Scolytinae</taxon>
        <taxon>Hypothenemus</taxon>
    </lineage>
</organism>
<evidence type="ECO:0000256" key="3">
    <source>
        <dbReference type="ARBA" id="ARBA00022840"/>
    </source>
</evidence>
<evidence type="ECO:0000313" key="9">
    <source>
        <dbReference type="Proteomes" id="UP001566132"/>
    </source>
</evidence>
<dbReference type="InterPro" id="IPR011009">
    <property type="entry name" value="Kinase-like_dom_sf"/>
</dbReference>
<dbReference type="InterPro" id="IPR000719">
    <property type="entry name" value="Prot_kinase_dom"/>
</dbReference>
<dbReference type="InterPro" id="IPR008271">
    <property type="entry name" value="Ser/Thr_kinase_AS"/>
</dbReference>
<evidence type="ECO:0000256" key="6">
    <source>
        <dbReference type="SAM" id="MobiDB-lite"/>
    </source>
</evidence>
<dbReference type="GO" id="GO:0005524">
    <property type="term" value="F:ATP binding"/>
    <property type="evidence" value="ECO:0007669"/>
    <property type="project" value="UniProtKB-UniRule"/>
</dbReference>
<proteinExistence type="inferred from homology"/>
<gene>
    <name evidence="8" type="ORF">ABEB36_010434</name>
</gene>
<comment type="similarity">
    <text evidence="5">Belongs to the protein kinase superfamily.</text>
</comment>
<keyword evidence="5" id="KW-0723">Serine/threonine-protein kinase</keyword>
<feature type="compositionally biased region" description="Acidic residues" evidence="6">
    <location>
        <begin position="367"/>
        <end position="382"/>
    </location>
</feature>
<dbReference type="EC" id="2.7.11.1" evidence="1"/>
<dbReference type="SMART" id="SM00220">
    <property type="entry name" value="S_TKc"/>
    <property type="match status" value="1"/>
</dbReference>
<dbReference type="SUPFAM" id="SSF56112">
    <property type="entry name" value="Protein kinase-like (PK-like)"/>
    <property type="match status" value="1"/>
</dbReference>
<keyword evidence="2 4" id="KW-0547">Nucleotide-binding</keyword>
<accession>A0ABD1EJU9</accession>
<evidence type="ECO:0000256" key="2">
    <source>
        <dbReference type="ARBA" id="ARBA00022741"/>
    </source>
</evidence>
<name>A0ABD1EJU9_HYPHA</name>
<evidence type="ECO:0000256" key="1">
    <source>
        <dbReference type="ARBA" id="ARBA00012513"/>
    </source>
</evidence>
<feature type="domain" description="Protein kinase" evidence="7">
    <location>
        <begin position="32"/>
        <end position="299"/>
    </location>
</feature>
<dbReference type="AlphaFoldDB" id="A0ABD1EJU9"/>
<dbReference type="PROSITE" id="PS00108">
    <property type="entry name" value="PROTEIN_KINASE_ST"/>
    <property type="match status" value="1"/>
</dbReference>
<keyword evidence="3 4" id="KW-0067">ATP-binding</keyword>
<dbReference type="Gene3D" id="1.10.510.10">
    <property type="entry name" value="Transferase(Phosphotransferase) domain 1"/>
    <property type="match status" value="1"/>
</dbReference>
<comment type="caution">
    <text evidence="8">The sequence shown here is derived from an EMBL/GenBank/DDBJ whole genome shotgun (WGS) entry which is preliminary data.</text>
</comment>
<feature type="binding site" evidence="4">
    <location>
        <position position="64"/>
    </location>
    <ligand>
        <name>ATP</name>
        <dbReference type="ChEBI" id="CHEBI:30616"/>
    </ligand>
</feature>
<dbReference type="Proteomes" id="UP001566132">
    <property type="component" value="Unassembled WGS sequence"/>
</dbReference>
<feature type="region of interest" description="Disordered" evidence="6">
    <location>
        <begin position="333"/>
        <end position="457"/>
    </location>
</feature>
<keyword evidence="5" id="KW-0418">Kinase</keyword>
<evidence type="ECO:0000256" key="4">
    <source>
        <dbReference type="PROSITE-ProRule" id="PRU10141"/>
    </source>
</evidence>
<evidence type="ECO:0000313" key="8">
    <source>
        <dbReference type="EMBL" id="KAL1494923.1"/>
    </source>
</evidence>
<feature type="compositionally biased region" description="Low complexity" evidence="6">
    <location>
        <begin position="337"/>
        <end position="347"/>
    </location>
</feature>
<dbReference type="GO" id="GO:0004674">
    <property type="term" value="F:protein serine/threonine kinase activity"/>
    <property type="evidence" value="ECO:0007669"/>
    <property type="project" value="UniProtKB-KW"/>
</dbReference>
<dbReference type="InterPro" id="IPR017441">
    <property type="entry name" value="Protein_kinase_ATP_BS"/>
</dbReference>
<evidence type="ECO:0000256" key="5">
    <source>
        <dbReference type="RuleBase" id="RU000304"/>
    </source>
</evidence>
<feature type="compositionally biased region" description="Basic and acidic residues" evidence="6">
    <location>
        <begin position="421"/>
        <end position="431"/>
    </location>
</feature>
<evidence type="ECO:0000259" key="7">
    <source>
        <dbReference type="PROSITE" id="PS50011"/>
    </source>
</evidence>
<dbReference type="PANTHER" id="PTHR11909">
    <property type="entry name" value="CASEIN KINASE-RELATED"/>
    <property type="match status" value="1"/>
</dbReference>
<keyword evidence="9" id="KW-1185">Reference proteome</keyword>
<dbReference type="InterPro" id="IPR050235">
    <property type="entry name" value="CK1_Ser-Thr_kinase"/>
</dbReference>
<dbReference type="PROSITE" id="PS00107">
    <property type="entry name" value="PROTEIN_KINASE_ATP"/>
    <property type="match status" value="1"/>
</dbReference>
<dbReference type="PROSITE" id="PS50011">
    <property type="entry name" value="PROTEIN_KINASE_DOM"/>
    <property type="match status" value="1"/>
</dbReference>